<gene>
    <name evidence="2" type="ORF">ACFOSX_14185</name>
</gene>
<dbReference type="EMBL" id="JBHSAT010000023">
    <property type="protein sequence ID" value="MFC3878385.1"/>
    <property type="molecule type" value="Genomic_DNA"/>
</dbReference>
<organism evidence="2 3">
    <name type="scientific">Winogradskyella maritima</name>
    <dbReference type="NCBI Taxonomy" id="1517766"/>
    <lineage>
        <taxon>Bacteria</taxon>
        <taxon>Pseudomonadati</taxon>
        <taxon>Bacteroidota</taxon>
        <taxon>Flavobacteriia</taxon>
        <taxon>Flavobacteriales</taxon>
        <taxon>Flavobacteriaceae</taxon>
        <taxon>Winogradskyella</taxon>
    </lineage>
</organism>
<feature type="signal peptide" evidence="1">
    <location>
        <begin position="1"/>
        <end position="22"/>
    </location>
</feature>
<comment type="caution">
    <text evidence="2">The sequence shown here is derived from an EMBL/GenBank/DDBJ whole genome shotgun (WGS) entry which is preliminary data.</text>
</comment>
<dbReference type="Proteomes" id="UP001595812">
    <property type="component" value="Unassembled WGS sequence"/>
</dbReference>
<sequence>MKKLVMFMCLLPFLGFAQNAPAMVEMIEVDVKHGHEPAFYKAMADYTACLKTNNWDGSYDAWWRQQGEGTQINFVRNVNTFADLDKESSDVTKKCQNEHMPKIMDASTSYHSYLMSPLLDWSAKTPPVGNVVNYMTFDVKNPFEFSALIAELTNTVKDMEGYNAHWLASKSGAEHEFAVVFFYDNFEAMGEDEFNPWKIYAEKHGADKLKNIQSKLAASIKNVTEDMYKLDKTISYRPDSN</sequence>
<proteinExistence type="predicted"/>
<feature type="chain" id="PRO_5045573473" description="NIPSNAP protein" evidence="1">
    <location>
        <begin position="23"/>
        <end position="241"/>
    </location>
</feature>
<keyword evidence="1" id="KW-0732">Signal</keyword>
<protein>
    <recommendedName>
        <fullName evidence="4">NIPSNAP protein</fullName>
    </recommendedName>
</protein>
<accession>A0ABV8AN95</accession>
<keyword evidence="3" id="KW-1185">Reference proteome</keyword>
<evidence type="ECO:0000313" key="2">
    <source>
        <dbReference type="EMBL" id="MFC3878385.1"/>
    </source>
</evidence>
<evidence type="ECO:0000313" key="3">
    <source>
        <dbReference type="Proteomes" id="UP001595812"/>
    </source>
</evidence>
<dbReference type="RefSeq" id="WP_386102635.1">
    <property type="nucleotide sequence ID" value="NZ_JBHSAT010000023.1"/>
</dbReference>
<evidence type="ECO:0000256" key="1">
    <source>
        <dbReference type="SAM" id="SignalP"/>
    </source>
</evidence>
<reference evidence="3" key="1">
    <citation type="journal article" date="2019" name="Int. J. Syst. Evol. Microbiol.">
        <title>The Global Catalogue of Microorganisms (GCM) 10K type strain sequencing project: providing services to taxonomists for standard genome sequencing and annotation.</title>
        <authorList>
            <consortium name="The Broad Institute Genomics Platform"/>
            <consortium name="The Broad Institute Genome Sequencing Center for Infectious Disease"/>
            <person name="Wu L."/>
            <person name="Ma J."/>
        </authorList>
    </citation>
    <scope>NUCLEOTIDE SEQUENCE [LARGE SCALE GENOMIC DNA]</scope>
    <source>
        <strain evidence="3">CECT 8979</strain>
    </source>
</reference>
<evidence type="ECO:0008006" key="4">
    <source>
        <dbReference type="Google" id="ProtNLM"/>
    </source>
</evidence>
<name>A0ABV8AN95_9FLAO</name>